<gene>
    <name evidence="1" type="ORF">LGH74_19880</name>
</gene>
<evidence type="ECO:0000313" key="2">
    <source>
        <dbReference type="Proteomes" id="UP001165296"/>
    </source>
</evidence>
<sequence length="197" mass="21798">MISRLAVSQQPGRTLLPTGRLACTIELVQTEFYDDEPILFRVNIQNKADSALTLVYALEGSDVPWRAPEAYFVARQLTPARLPAPSYRCAQVAGIDSTDFITLLPGASFDPLYKQAQSTVQLPTLYPLLPAGTYEITFQYSTMPTQPLEWTGGSHEPLDVPATEARLRRVPRASLESNAVRVRVQPARARLKQLGAK</sequence>
<evidence type="ECO:0000313" key="1">
    <source>
        <dbReference type="EMBL" id="MCB2410262.1"/>
    </source>
</evidence>
<dbReference type="Proteomes" id="UP001165296">
    <property type="component" value="Unassembled WGS sequence"/>
</dbReference>
<comment type="caution">
    <text evidence="1">The sequence shown here is derived from an EMBL/GenBank/DDBJ whole genome shotgun (WGS) entry which is preliminary data.</text>
</comment>
<proteinExistence type="predicted"/>
<name>A0ABS8AWU7_9BACT</name>
<organism evidence="1 2">
    <name type="scientific">Hymenobacter lucidus</name>
    <dbReference type="NCBI Taxonomy" id="2880930"/>
    <lineage>
        <taxon>Bacteria</taxon>
        <taxon>Pseudomonadati</taxon>
        <taxon>Bacteroidota</taxon>
        <taxon>Cytophagia</taxon>
        <taxon>Cytophagales</taxon>
        <taxon>Hymenobacteraceae</taxon>
        <taxon>Hymenobacter</taxon>
    </lineage>
</organism>
<keyword evidence="2" id="KW-1185">Reference proteome</keyword>
<dbReference type="EMBL" id="JAJADR010000006">
    <property type="protein sequence ID" value="MCB2410262.1"/>
    <property type="molecule type" value="Genomic_DNA"/>
</dbReference>
<reference evidence="1" key="1">
    <citation type="submission" date="2021-10" db="EMBL/GenBank/DDBJ databases">
        <authorList>
            <person name="Dean J.D."/>
            <person name="Kim M.K."/>
            <person name="Newey C.N."/>
            <person name="Stoker T.S."/>
            <person name="Thompson D.W."/>
            <person name="Grose J.H."/>
        </authorList>
    </citation>
    <scope>NUCLEOTIDE SEQUENCE</scope>
    <source>
        <strain evidence="1">BT178</strain>
    </source>
</reference>
<protein>
    <submittedName>
        <fullName evidence="1">Uncharacterized protein</fullName>
    </submittedName>
</protein>
<accession>A0ABS8AWU7</accession>